<evidence type="ECO:0000313" key="3">
    <source>
        <dbReference type="EMBL" id="WLR44290.1"/>
    </source>
</evidence>
<dbReference type="SUPFAM" id="SSF75500">
    <property type="entry name" value="Putative transcriptional regulator TM1602, C-terminal domain"/>
    <property type="match status" value="1"/>
</dbReference>
<dbReference type="RefSeq" id="WP_226542180.1">
    <property type="nucleotide sequence ID" value="NZ_CP129013.1"/>
</dbReference>
<feature type="domain" description="Helix-turn-helix type 11" evidence="2">
    <location>
        <begin position="11"/>
        <end position="63"/>
    </location>
</feature>
<dbReference type="Pfam" id="PF08279">
    <property type="entry name" value="HTH_11"/>
    <property type="match status" value="1"/>
</dbReference>
<dbReference type="PANTHER" id="PTHR40068:SF1">
    <property type="entry name" value="TRANSCRIPTION REPRESSOR NIAR-RELATED"/>
    <property type="match status" value="1"/>
</dbReference>
<proteinExistence type="predicted"/>
<organism evidence="3 4">
    <name type="scientific">Bacillus carboniphilus</name>
    <dbReference type="NCBI Taxonomy" id="86663"/>
    <lineage>
        <taxon>Bacteria</taxon>
        <taxon>Bacillati</taxon>
        <taxon>Bacillota</taxon>
        <taxon>Bacilli</taxon>
        <taxon>Bacillales</taxon>
        <taxon>Bacillaceae</taxon>
        <taxon>Bacillus</taxon>
    </lineage>
</organism>
<gene>
    <name evidence="3" type="ORF">LC087_08250</name>
</gene>
<dbReference type="InterPro" id="IPR026043">
    <property type="entry name" value="NadR"/>
</dbReference>
<accession>A0ABY9JY65</accession>
<dbReference type="PIRSF" id="PIRSF037847">
    <property type="entry name" value="NiaR"/>
    <property type="match status" value="1"/>
</dbReference>
<evidence type="ECO:0000313" key="4">
    <source>
        <dbReference type="Proteomes" id="UP001197974"/>
    </source>
</evidence>
<dbReference type="InterPro" id="IPR013196">
    <property type="entry name" value="HTH_11"/>
</dbReference>
<feature type="domain" description="3H" evidence="1">
    <location>
        <begin position="81"/>
        <end position="177"/>
    </location>
</feature>
<dbReference type="Gene3D" id="3.30.1340.20">
    <property type="entry name" value="3H domain"/>
    <property type="match status" value="1"/>
</dbReference>
<evidence type="ECO:0000259" key="1">
    <source>
        <dbReference type="Pfam" id="PF02829"/>
    </source>
</evidence>
<dbReference type="Pfam" id="PF02829">
    <property type="entry name" value="3H"/>
    <property type="match status" value="1"/>
</dbReference>
<sequence>MQLNKILGEERREFILDWLKNSHHPVIGRMIAERTNVSRQVIVGDISLLKAKGAPIIATSQGYLYQHHQLNGTTQCFERLIVAKHKPIDVQNELFMIVDHGVTVKDVIIEHPVYGDLTASIMVSNRQEVKEFIHKINRTKASYLSELTDGVHMHTLVADSKEKLESAFKELQAAKFLLNEEE</sequence>
<dbReference type="InterPro" id="IPR036390">
    <property type="entry name" value="WH_DNA-bd_sf"/>
</dbReference>
<dbReference type="Proteomes" id="UP001197974">
    <property type="component" value="Chromosome"/>
</dbReference>
<evidence type="ECO:0000259" key="2">
    <source>
        <dbReference type="Pfam" id="PF08279"/>
    </source>
</evidence>
<dbReference type="InterPro" id="IPR035922">
    <property type="entry name" value="3H_dom_sf"/>
</dbReference>
<protein>
    <submittedName>
        <fullName evidence="3">Transcription repressor NadR</fullName>
    </submittedName>
</protein>
<reference evidence="3 4" key="1">
    <citation type="submission" date="2023-06" db="EMBL/GenBank/DDBJ databases">
        <title>Five Gram-positive bacteria isolated from mangrove sediments in Shenzhen, Guangdong, China.</title>
        <authorList>
            <person name="Yu S."/>
            <person name="Zheng W."/>
            <person name="Huang Y."/>
        </authorList>
    </citation>
    <scope>NUCLEOTIDE SEQUENCE [LARGE SCALE GENOMIC DNA]</scope>
    <source>
        <strain evidence="3 4">SaN35-3</strain>
    </source>
</reference>
<name>A0ABY9JY65_9BACI</name>
<keyword evidence="4" id="KW-1185">Reference proteome</keyword>
<dbReference type="InterPro" id="IPR036388">
    <property type="entry name" value="WH-like_DNA-bd_sf"/>
</dbReference>
<dbReference type="SUPFAM" id="SSF46785">
    <property type="entry name" value="Winged helix' DNA-binding domain"/>
    <property type="match status" value="1"/>
</dbReference>
<dbReference type="InterPro" id="IPR004173">
    <property type="entry name" value="3H_domain"/>
</dbReference>
<dbReference type="EMBL" id="CP129013">
    <property type="protein sequence ID" value="WLR44290.1"/>
    <property type="molecule type" value="Genomic_DNA"/>
</dbReference>
<dbReference type="PANTHER" id="PTHR40068">
    <property type="entry name" value="TRANSCRIPTION REPRESSOR NIAR-RELATED"/>
    <property type="match status" value="1"/>
</dbReference>
<dbReference type="Gene3D" id="1.10.10.10">
    <property type="entry name" value="Winged helix-like DNA-binding domain superfamily/Winged helix DNA-binding domain"/>
    <property type="match status" value="1"/>
</dbReference>